<dbReference type="Gene3D" id="3.40.50.410">
    <property type="entry name" value="von Willebrand factor, type A domain"/>
    <property type="match status" value="1"/>
</dbReference>
<protein>
    <recommendedName>
        <fullName evidence="5">Ubiquitin-conjugating enzyme family protein</fullName>
    </recommendedName>
</protein>
<dbReference type="Gene3D" id="3.30.40.10">
    <property type="entry name" value="Zinc/RING finger domain, C3HC4 (zinc finger)"/>
    <property type="match status" value="1"/>
</dbReference>
<dbReference type="Gene3D" id="3.10.110.10">
    <property type="entry name" value="Ubiquitin Conjugating Enzyme"/>
    <property type="match status" value="1"/>
</dbReference>
<feature type="domain" description="VWFA" evidence="2">
    <location>
        <begin position="453"/>
        <end position="666"/>
    </location>
</feature>
<dbReference type="GeneID" id="94825013"/>
<comment type="caution">
    <text evidence="3">The sequence shown here is derived from an EMBL/GenBank/DDBJ whole genome shotgun (WGS) entry which is preliminary data.</text>
</comment>
<dbReference type="InterPro" id="IPR016135">
    <property type="entry name" value="UBQ-conjugating_enzyme/RWD"/>
</dbReference>
<dbReference type="InterPro" id="IPR036465">
    <property type="entry name" value="vWFA_dom_sf"/>
</dbReference>
<dbReference type="Pfam" id="PF00179">
    <property type="entry name" value="UQ_con"/>
    <property type="match status" value="1"/>
</dbReference>
<dbReference type="SUPFAM" id="SSF57850">
    <property type="entry name" value="RING/U-box"/>
    <property type="match status" value="1"/>
</dbReference>
<dbReference type="InterPro" id="IPR050113">
    <property type="entry name" value="Ub_conjugating_enzyme"/>
</dbReference>
<dbReference type="SMART" id="SM00327">
    <property type="entry name" value="VWA"/>
    <property type="match status" value="1"/>
</dbReference>
<keyword evidence="4" id="KW-1185">Reference proteome</keyword>
<dbReference type="SMART" id="SM00504">
    <property type="entry name" value="Ubox"/>
    <property type="match status" value="1"/>
</dbReference>
<dbReference type="Pfam" id="PF13519">
    <property type="entry name" value="VWA_2"/>
    <property type="match status" value="1"/>
</dbReference>
<name>A0A1J4JUG8_9EUKA</name>
<evidence type="ECO:0000259" key="2">
    <source>
        <dbReference type="PROSITE" id="PS50234"/>
    </source>
</evidence>
<dbReference type="VEuPathDB" id="TrichDB:TRFO_01793"/>
<evidence type="ECO:0008006" key="5">
    <source>
        <dbReference type="Google" id="ProtNLM"/>
    </source>
</evidence>
<gene>
    <name evidence="3" type="ORF">TRFO_01793</name>
</gene>
<feature type="domain" description="UBC core" evidence="1">
    <location>
        <begin position="736"/>
        <end position="885"/>
    </location>
</feature>
<reference evidence="3" key="1">
    <citation type="submission" date="2016-10" db="EMBL/GenBank/DDBJ databases">
        <authorList>
            <person name="Benchimol M."/>
            <person name="Almeida L.G."/>
            <person name="Vasconcelos A.T."/>
            <person name="Perreira-Neves A."/>
            <person name="Rosa I.A."/>
            <person name="Tasca T."/>
            <person name="Bogo M.R."/>
            <person name="de Souza W."/>
        </authorList>
    </citation>
    <scope>NUCLEOTIDE SEQUENCE [LARGE SCALE GENOMIC DNA]</scope>
    <source>
        <strain evidence="3">K</strain>
    </source>
</reference>
<evidence type="ECO:0000313" key="4">
    <source>
        <dbReference type="Proteomes" id="UP000179807"/>
    </source>
</evidence>
<dbReference type="OrthoDB" id="10069349at2759"/>
<dbReference type="GO" id="GO:0004842">
    <property type="term" value="F:ubiquitin-protein transferase activity"/>
    <property type="evidence" value="ECO:0007669"/>
    <property type="project" value="InterPro"/>
</dbReference>
<dbReference type="GO" id="GO:0016567">
    <property type="term" value="P:protein ubiquitination"/>
    <property type="evidence" value="ECO:0007669"/>
    <property type="project" value="InterPro"/>
</dbReference>
<dbReference type="InterPro" id="IPR002035">
    <property type="entry name" value="VWF_A"/>
</dbReference>
<dbReference type="PROSITE" id="PS50127">
    <property type="entry name" value="UBC_2"/>
    <property type="match status" value="1"/>
</dbReference>
<dbReference type="SUPFAM" id="SSF53300">
    <property type="entry name" value="vWA-like"/>
    <property type="match status" value="1"/>
</dbReference>
<evidence type="ECO:0000313" key="3">
    <source>
        <dbReference type="EMBL" id="OHT01164.1"/>
    </source>
</evidence>
<organism evidence="3 4">
    <name type="scientific">Tritrichomonas foetus</name>
    <dbReference type="NCBI Taxonomy" id="1144522"/>
    <lineage>
        <taxon>Eukaryota</taxon>
        <taxon>Metamonada</taxon>
        <taxon>Parabasalia</taxon>
        <taxon>Tritrichomonadida</taxon>
        <taxon>Tritrichomonadidae</taxon>
        <taxon>Tritrichomonas</taxon>
    </lineage>
</organism>
<dbReference type="InterPro" id="IPR000608">
    <property type="entry name" value="UBC"/>
</dbReference>
<dbReference type="EMBL" id="MLAK01000926">
    <property type="protein sequence ID" value="OHT01164.1"/>
    <property type="molecule type" value="Genomic_DNA"/>
</dbReference>
<dbReference type="AlphaFoldDB" id="A0A1J4JUG8"/>
<dbReference type="InterPro" id="IPR003613">
    <property type="entry name" value="Ubox_domain"/>
</dbReference>
<dbReference type="SMART" id="SM00212">
    <property type="entry name" value="UBCc"/>
    <property type="match status" value="1"/>
</dbReference>
<dbReference type="RefSeq" id="XP_068354300.1">
    <property type="nucleotide sequence ID" value="XM_068490309.1"/>
</dbReference>
<accession>A0A1J4JUG8</accession>
<dbReference type="Pfam" id="PF04564">
    <property type="entry name" value="U-box"/>
    <property type="match status" value="1"/>
</dbReference>
<dbReference type="Proteomes" id="UP000179807">
    <property type="component" value="Unassembled WGS sequence"/>
</dbReference>
<dbReference type="SUPFAM" id="SSF54495">
    <property type="entry name" value="UBC-like"/>
    <property type="match status" value="1"/>
</dbReference>
<dbReference type="PANTHER" id="PTHR24067">
    <property type="entry name" value="UBIQUITIN-CONJUGATING ENZYME E2"/>
    <property type="match status" value="1"/>
</dbReference>
<dbReference type="CDD" id="cd00195">
    <property type="entry name" value="UBCc_UEV"/>
    <property type="match status" value="1"/>
</dbReference>
<evidence type="ECO:0000259" key="1">
    <source>
        <dbReference type="PROSITE" id="PS50127"/>
    </source>
</evidence>
<dbReference type="InterPro" id="IPR013083">
    <property type="entry name" value="Znf_RING/FYVE/PHD"/>
</dbReference>
<dbReference type="PROSITE" id="PS50234">
    <property type="entry name" value="VWFA"/>
    <property type="match status" value="1"/>
</dbReference>
<dbReference type="CDD" id="cd00198">
    <property type="entry name" value="vWFA"/>
    <property type="match status" value="1"/>
</dbReference>
<sequence length="989" mass="114514">MIEFNSKIQGFDRIFRFQIAMNSTIGDACDLIQESFSAQAKYSAKIYNNVLSQNLKITDCIPKESIITFVPFSDDVRYSYQHIFYPEDTPSHFKLFSTVNLESMKNGDDIIINENDPYEKVYQDIQNFLISKFKINADDQLHLFLAGGCPYLKGTIQEYEKVCQKSRKRIYVIITNRINENLLNNEVFNVCSIKDDMKKLISPSCESSIPGLCTMASLLGYIHRNGEDVEYLTYAMCRFIPFAPLICALFQFQNRCTVNGRNIIQITAPLFTLLRDIAVEPVADENILENALKYLTYFINMRLKGEVPCSEFVKVYYNIGYELYLKENIDQDVTVLFDPDFRNVDWIFFKFDNPTKELIEFSCDAVHSLDVLAPMDLRAVHRAAFFTGSNGPWLFVSSNFGKKRDVKNQLNIINPEEGKLESVDPEHFAKQIAITVRSATPLEYVDPKKVAQIVYILLDTSNSMKDQMKQSIEESPNQYPEDNFKPTRYNIAKECFTTFMNCAYASLTFSLYGLIQFDNNVKKLCDPTIISPDFEKNVQNLELGQRTAIFKAIDFAIDELKPYQEKYTNAVPRIIVLTDGKDVLAEKRDYTGVINNVVQYKVTGINTDIGNVANKLVRNHIRLDSVYFIKDDDDIDQRLYHLTKITGGCAFNTKSLDEGLSFFEQEPFYNIHIRKFDPFKNENYTHSQINNMPEVPPNQWEKFVPMVQSDIVEKKSKLVSPLYVAAKYQGKDDPPGNKKRILRELRKIAANPAQSQNIRVFPFEDSIDMWRVLIKGPEQSLYENRWFYLTIKFPSQYPNVPPDIRFVQPPFHYNIGDNGRICLNVLDSDYRSNDSVMYLLTSITELLLLPNTQEAIDMKRIDLLDPKKRDIYENLVQDYNKKNSYDTPDHWLKDWTFEADPIDVDVDLNQYVEAEQIFRCSLTGKIMKEPVKASSNVFFEKKVLEQFVQNGDAYCPVTGEILKKEDNMNLPVDNDLKHRIAQWENSRKI</sequence>
<proteinExistence type="predicted"/>